<evidence type="ECO:0000313" key="3">
    <source>
        <dbReference type="Proteomes" id="UP000186437"/>
    </source>
</evidence>
<dbReference type="Proteomes" id="UP000255213">
    <property type="component" value="Unassembled WGS sequence"/>
</dbReference>
<accession>A0A1Q8E7N2</accession>
<dbReference type="GO" id="GO:0005524">
    <property type="term" value="F:ATP binding"/>
    <property type="evidence" value="ECO:0007669"/>
    <property type="project" value="UniProtKB-KW"/>
</dbReference>
<dbReference type="AlphaFoldDB" id="A0A1Q8E7N2"/>
<evidence type="ECO:0000313" key="4">
    <source>
        <dbReference type="Proteomes" id="UP000255213"/>
    </source>
</evidence>
<dbReference type="EMBL" id="MSJL01000078">
    <property type="protein sequence ID" value="OLF47793.1"/>
    <property type="molecule type" value="Genomic_DNA"/>
</dbReference>
<dbReference type="OrthoDB" id="2235858at2"/>
<gene>
    <name evidence="1" type="ORF">BU200_10015</name>
    <name evidence="2" type="ORF">NCTC12957_01614</name>
</gene>
<sequence>MLRDLFKPKEKNVSPSSDRFKSLIHTLSAMTDTELDKVEKLINLVFDQKQQENQVHPSEPVSPVIQEESLDDRIEIARATLKTEELEKRIEQFKQSKK</sequence>
<proteinExistence type="predicted"/>
<keyword evidence="2" id="KW-0067">ATP-binding</keyword>
<reference evidence="1" key="1">
    <citation type="submission" date="2016-12" db="EMBL/GenBank/DDBJ databases">
        <authorList>
            <person name="Song W.-J."/>
            <person name="Kurnit D.M."/>
        </authorList>
    </citation>
    <scope>NUCLEOTIDE SEQUENCE [LARGE SCALE GENOMIC DNA]</scope>
    <source>
        <strain evidence="1">ATCC 51725</strain>
    </source>
</reference>
<organism evidence="1 3">
    <name type="scientific">Streptococcus acidominimus</name>
    <dbReference type="NCBI Taxonomy" id="1326"/>
    <lineage>
        <taxon>Bacteria</taxon>
        <taxon>Bacillati</taxon>
        <taxon>Bacillota</taxon>
        <taxon>Bacilli</taxon>
        <taxon>Lactobacillales</taxon>
        <taxon>Streptococcaceae</taxon>
        <taxon>Streptococcus</taxon>
    </lineage>
</organism>
<dbReference type="RefSeq" id="WP_075099994.1">
    <property type="nucleotide sequence ID" value="NZ_MSJL01000078.1"/>
</dbReference>
<keyword evidence="3" id="KW-1185">Reference proteome</keyword>
<evidence type="ECO:0000313" key="1">
    <source>
        <dbReference type="EMBL" id="OLF47793.1"/>
    </source>
</evidence>
<protein>
    <submittedName>
        <fullName evidence="2">ATPases with chaperone activity, ATP-binding subunit</fullName>
    </submittedName>
</protein>
<name>A0A1Q8E7N2_STRAI</name>
<dbReference type="Proteomes" id="UP000186437">
    <property type="component" value="Unassembled WGS sequence"/>
</dbReference>
<evidence type="ECO:0000313" key="2">
    <source>
        <dbReference type="EMBL" id="SUN08027.1"/>
    </source>
</evidence>
<reference evidence="3" key="2">
    <citation type="submission" date="2016-12" db="EMBL/GenBank/DDBJ databases">
        <authorList>
            <person name="Gulvik C.A."/>
        </authorList>
    </citation>
    <scope>NUCLEOTIDE SEQUENCE [LARGE SCALE GENOMIC DNA]</scope>
    <source>
        <strain evidence="3">ATCC 51725</strain>
    </source>
</reference>
<keyword evidence="2" id="KW-0547">Nucleotide-binding</keyword>
<dbReference type="EMBL" id="UHEN01000001">
    <property type="protein sequence ID" value="SUN08027.1"/>
    <property type="molecule type" value="Genomic_DNA"/>
</dbReference>
<reference evidence="2 4" key="3">
    <citation type="submission" date="2018-06" db="EMBL/GenBank/DDBJ databases">
        <authorList>
            <consortium name="Pathogen Informatics"/>
            <person name="Doyle S."/>
        </authorList>
    </citation>
    <scope>NUCLEOTIDE SEQUENCE [LARGE SCALE GENOMIC DNA]</scope>
    <source>
        <strain evidence="2 4">NCTC12957</strain>
    </source>
</reference>